<sequence length="123" mass="13416">SVSSADSDYFELSVYANELTQIAFTDNGTNWENNNNANYTLTTPGVYTIDSTDNSIVNGPPGGIHLFYETTWSPAYIHYNADGGGWTTTPGVQMQSTAMANFKYIEIDADTLECAFNDGSGTW</sequence>
<dbReference type="EMBL" id="KF117290">
    <property type="protein sequence ID" value="AIA84543.1"/>
    <property type="molecule type" value="Genomic_DNA"/>
</dbReference>
<dbReference type="GO" id="GO:0005975">
    <property type="term" value="P:carbohydrate metabolic process"/>
    <property type="evidence" value="ECO:0007669"/>
    <property type="project" value="UniProtKB-ARBA"/>
</dbReference>
<dbReference type="InterPro" id="IPR013783">
    <property type="entry name" value="Ig-like_fold"/>
</dbReference>
<dbReference type="AlphaFoldDB" id="A0A060BK42"/>
<dbReference type="GO" id="GO:2001070">
    <property type="term" value="F:starch binding"/>
    <property type="evidence" value="ECO:0007669"/>
    <property type="project" value="InterPro"/>
</dbReference>
<feature type="non-terminal residue" evidence="2">
    <location>
        <position position="1"/>
    </location>
</feature>
<feature type="non-terminal residue" evidence="2">
    <location>
        <position position="123"/>
    </location>
</feature>
<dbReference type="Pfam" id="PF03423">
    <property type="entry name" value="CBM_25"/>
    <property type="match status" value="1"/>
</dbReference>
<dbReference type="Gene3D" id="2.60.40.10">
    <property type="entry name" value="Immunoglobulins"/>
    <property type="match status" value="2"/>
</dbReference>
<evidence type="ECO:0000313" key="2">
    <source>
        <dbReference type="EMBL" id="AIA84543.1"/>
    </source>
</evidence>
<accession>A0A060BK42</accession>
<feature type="domain" description="Carbohydrate binding module family 25" evidence="1">
    <location>
        <begin position="71"/>
        <end position="123"/>
    </location>
</feature>
<protein>
    <submittedName>
        <fullName evidence="2">CAZy families CBM25|GH13|CBM20 protein</fullName>
    </submittedName>
</protein>
<proteinExistence type="predicted"/>
<evidence type="ECO:0000259" key="1">
    <source>
        <dbReference type="Pfam" id="PF03423"/>
    </source>
</evidence>
<name>A0A060BK42_9ACTN</name>
<reference evidence="2" key="1">
    <citation type="journal article" date="2013" name="Environ. Microbiol.">
        <title>Seasonally variable intestinal metagenomes of the red palm weevil (Rhynchophorus ferrugineus).</title>
        <authorList>
            <person name="Jia S."/>
            <person name="Zhang X."/>
            <person name="Zhang G."/>
            <person name="Yin A."/>
            <person name="Zhang S."/>
            <person name="Li F."/>
            <person name="Wang L."/>
            <person name="Zhao D."/>
            <person name="Yun Q."/>
            <person name="Tala"/>
            <person name="Wang J."/>
            <person name="Sun G."/>
            <person name="Baabdullah M."/>
            <person name="Yu X."/>
            <person name="Hu S."/>
            <person name="Al-Mssallem I.S."/>
            <person name="Yu J."/>
        </authorList>
    </citation>
    <scope>NUCLEOTIDE SEQUENCE</scope>
</reference>
<dbReference type="InterPro" id="IPR005085">
    <property type="entry name" value="CBM25"/>
</dbReference>
<organism evidence="2">
    <name type="scientific">uncultured Streptosporangium sp</name>
    <dbReference type="NCBI Taxonomy" id="668992"/>
    <lineage>
        <taxon>Bacteria</taxon>
        <taxon>Bacillati</taxon>
        <taxon>Actinomycetota</taxon>
        <taxon>Actinomycetes</taxon>
        <taxon>Streptosporangiales</taxon>
        <taxon>Streptosporangiaceae</taxon>
        <taxon>Streptosporangium</taxon>
        <taxon>environmental samples</taxon>
    </lineage>
</organism>